<comment type="caution">
    <text evidence="1">The sequence shown here is derived from an EMBL/GenBank/DDBJ whole genome shotgun (WGS) entry which is preliminary data.</text>
</comment>
<organism evidence="1 2">
    <name type="scientific">Prorocentrum cordatum</name>
    <dbReference type="NCBI Taxonomy" id="2364126"/>
    <lineage>
        <taxon>Eukaryota</taxon>
        <taxon>Sar</taxon>
        <taxon>Alveolata</taxon>
        <taxon>Dinophyceae</taxon>
        <taxon>Prorocentrales</taxon>
        <taxon>Prorocentraceae</taxon>
        <taxon>Prorocentrum</taxon>
    </lineage>
</organism>
<name>A0ABN9SHD1_9DINO</name>
<accession>A0ABN9SHD1</accession>
<reference evidence="1" key="1">
    <citation type="submission" date="2023-10" db="EMBL/GenBank/DDBJ databases">
        <authorList>
            <person name="Chen Y."/>
            <person name="Shah S."/>
            <person name="Dougan E. K."/>
            <person name="Thang M."/>
            <person name="Chan C."/>
        </authorList>
    </citation>
    <scope>NUCLEOTIDE SEQUENCE [LARGE SCALE GENOMIC DNA]</scope>
</reference>
<keyword evidence="2" id="KW-1185">Reference proteome</keyword>
<gene>
    <name evidence="1" type="ORF">PCOR1329_LOCUS29520</name>
</gene>
<dbReference type="Proteomes" id="UP001189429">
    <property type="component" value="Unassembled WGS sequence"/>
</dbReference>
<evidence type="ECO:0000313" key="2">
    <source>
        <dbReference type="Proteomes" id="UP001189429"/>
    </source>
</evidence>
<evidence type="ECO:0000313" key="1">
    <source>
        <dbReference type="EMBL" id="CAK0831081.1"/>
    </source>
</evidence>
<proteinExistence type="predicted"/>
<dbReference type="EMBL" id="CAUYUJ010011113">
    <property type="protein sequence ID" value="CAK0831081.1"/>
    <property type="molecule type" value="Genomic_DNA"/>
</dbReference>
<protein>
    <submittedName>
        <fullName evidence="1">Uncharacterized protein</fullName>
    </submittedName>
</protein>
<sequence>MGNSIGIRRVPDVKSPKSGMSLLNKEIFAVSEVVDAEGGQQYLRLADGRGWAFTRSSNDGRLLAVPISPEEAAEAAQMQMSGQQRMMMEAGWVAALANASLSSSSSASSFSLSACALFSLLSHCPASRLAHCRATRPPPPYLPPILILGCWHAYLRQPFSSPESCEKTMVGAIVCLWSGP</sequence>